<evidence type="ECO:0000256" key="5">
    <source>
        <dbReference type="ARBA" id="ARBA00023136"/>
    </source>
</evidence>
<comment type="similarity">
    <text evidence="7">Belongs to the TonB-dependent receptor family.</text>
</comment>
<comment type="caution">
    <text evidence="8">The sequence shown here is derived from an EMBL/GenBank/DDBJ whole genome shotgun (WGS) entry which is preliminary data.</text>
</comment>
<dbReference type="SUPFAM" id="SSF56935">
    <property type="entry name" value="Porins"/>
    <property type="match status" value="1"/>
</dbReference>
<evidence type="ECO:0000256" key="6">
    <source>
        <dbReference type="ARBA" id="ARBA00023237"/>
    </source>
</evidence>
<sequence>MRSGCITLRVGVDNVFDKRYWASAAGVSGGWLNMGSPRSVSLSAQYEF</sequence>
<protein>
    <submittedName>
        <fullName evidence="8">TonB-dependent receptor</fullName>
    </submittedName>
</protein>
<gene>
    <name evidence="8" type="ORF">N5K24_09005</name>
</gene>
<evidence type="ECO:0000256" key="1">
    <source>
        <dbReference type="ARBA" id="ARBA00004571"/>
    </source>
</evidence>
<dbReference type="InterPro" id="IPR039426">
    <property type="entry name" value="TonB-dep_rcpt-like"/>
</dbReference>
<keyword evidence="5 7" id="KW-0472">Membrane</keyword>
<dbReference type="InterPro" id="IPR036942">
    <property type="entry name" value="Beta-barrel_TonB_sf"/>
</dbReference>
<keyword evidence="4 7" id="KW-0812">Transmembrane</keyword>
<dbReference type="PROSITE" id="PS52016">
    <property type="entry name" value="TONB_DEPENDENT_REC_3"/>
    <property type="match status" value="1"/>
</dbReference>
<evidence type="ECO:0000256" key="4">
    <source>
        <dbReference type="ARBA" id="ARBA00022692"/>
    </source>
</evidence>
<accession>A0AA42W8I4</accession>
<evidence type="ECO:0000256" key="3">
    <source>
        <dbReference type="ARBA" id="ARBA00022452"/>
    </source>
</evidence>
<name>A0AA42W8I4_9BURK</name>
<keyword evidence="8" id="KW-0675">Receptor</keyword>
<keyword evidence="2 7" id="KW-0813">Transport</keyword>
<comment type="subcellular location">
    <subcellularLocation>
        <location evidence="1 7">Cell outer membrane</location>
        <topology evidence="1 7">Multi-pass membrane protein</topology>
    </subcellularLocation>
</comment>
<proteinExistence type="inferred from homology"/>
<dbReference type="RefSeq" id="WP_280026497.1">
    <property type="nucleotide sequence ID" value="NZ_JAOCKG010000003.1"/>
</dbReference>
<dbReference type="EMBL" id="JAOCKG010000003">
    <property type="protein sequence ID" value="MDH2050535.1"/>
    <property type="molecule type" value="Genomic_DNA"/>
</dbReference>
<dbReference type="Gene3D" id="2.40.170.20">
    <property type="entry name" value="TonB-dependent receptor, beta-barrel domain"/>
    <property type="match status" value="1"/>
</dbReference>
<dbReference type="AlphaFoldDB" id="A0AA42W8I4"/>
<evidence type="ECO:0000256" key="2">
    <source>
        <dbReference type="ARBA" id="ARBA00022448"/>
    </source>
</evidence>
<keyword evidence="3 7" id="KW-1134">Transmembrane beta strand</keyword>
<evidence type="ECO:0000313" key="8">
    <source>
        <dbReference type="EMBL" id="MDH2050535.1"/>
    </source>
</evidence>
<keyword evidence="6 7" id="KW-0998">Cell outer membrane</keyword>
<dbReference type="Proteomes" id="UP001161276">
    <property type="component" value="Unassembled WGS sequence"/>
</dbReference>
<reference evidence="8" key="1">
    <citation type="submission" date="2022-09" db="EMBL/GenBank/DDBJ databases">
        <title>Intensive care unit water sources are persistently colonized with multi-drug resistant bacteria and are the site of extensive horizontal gene transfer of antibiotic resistance genes.</title>
        <authorList>
            <person name="Diorio-Toth L."/>
        </authorList>
    </citation>
    <scope>NUCLEOTIDE SEQUENCE</scope>
    <source>
        <strain evidence="8">GD03676</strain>
    </source>
</reference>
<dbReference type="GO" id="GO:0009279">
    <property type="term" value="C:cell outer membrane"/>
    <property type="evidence" value="ECO:0007669"/>
    <property type="project" value="UniProtKB-SubCell"/>
</dbReference>
<organism evidence="8 9">
    <name type="scientific">Achromobacter marplatensis</name>
    <dbReference type="NCBI Taxonomy" id="470868"/>
    <lineage>
        <taxon>Bacteria</taxon>
        <taxon>Pseudomonadati</taxon>
        <taxon>Pseudomonadota</taxon>
        <taxon>Betaproteobacteria</taxon>
        <taxon>Burkholderiales</taxon>
        <taxon>Alcaligenaceae</taxon>
        <taxon>Achromobacter</taxon>
    </lineage>
</organism>
<evidence type="ECO:0000256" key="7">
    <source>
        <dbReference type="PROSITE-ProRule" id="PRU01360"/>
    </source>
</evidence>
<evidence type="ECO:0000313" key="9">
    <source>
        <dbReference type="Proteomes" id="UP001161276"/>
    </source>
</evidence>